<proteinExistence type="predicted"/>
<keyword evidence="2" id="KW-0328">Glycosyltransferase</keyword>
<gene>
    <name evidence="2" type="primary">mshA_2</name>
    <name evidence="2" type="ORF">MOOR_24530</name>
</gene>
<name>A0A1J5JR67_NEOTH</name>
<evidence type="ECO:0000259" key="1">
    <source>
        <dbReference type="Pfam" id="PF00534"/>
    </source>
</evidence>
<protein>
    <submittedName>
        <fullName evidence="2">D-inositol-3-phosphate glycosyltransferase</fullName>
        <ecNumber evidence="2">2.4.1.250</ecNumber>
    </submittedName>
</protein>
<dbReference type="InterPro" id="IPR001296">
    <property type="entry name" value="Glyco_trans_1"/>
</dbReference>
<comment type="caution">
    <text evidence="2">The sequence shown here is derived from an EMBL/GenBank/DDBJ whole genome shotgun (WGS) entry which is preliminary data.</text>
</comment>
<dbReference type="RefSeq" id="WP_071521457.1">
    <property type="nucleotide sequence ID" value="NZ_MIHH01000020.1"/>
</dbReference>
<dbReference type="EMBL" id="MIHH01000020">
    <property type="protein sequence ID" value="OIQ07952.1"/>
    <property type="molecule type" value="Genomic_DNA"/>
</dbReference>
<dbReference type="Proteomes" id="UP000182743">
    <property type="component" value="Unassembled WGS sequence"/>
</dbReference>
<dbReference type="GO" id="GO:0102710">
    <property type="term" value="F:D-inositol-3-phosphate glycosyltransferase activity"/>
    <property type="evidence" value="ECO:0007669"/>
    <property type="project" value="UniProtKB-EC"/>
</dbReference>
<evidence type="ECO:0000313" key="3">
    <source>
        <dbReference type="Proteomes" id="UP000182743"/>
    </source>
</evidence>
<dbReference type="PANTHER" id="PTHR12526:SF636">
    <property type="entry name" value="BLL3647 PROTEIN"/>
    <property type="match status" value="1"/>
</dbReference>
<dbReference type="PANTHER" id="PTHR12526">
    <property type="entry name" value="GLYCOSYLTRANSFERASE"/>
    <property type="match status" value="1"/>
</dbReference>
<reference evidence="2 3" key="1">
    <citation type="submission" date="2016-08" db="EMBL/GenBank/DDBJ databases">
        <title>Genome-based comparison of Moorella thermoacetic strains.</title>
        <authorList>
            <person name="Poehlein A."/>
            <person name="Bengelsdorf F.R."/>
            <person name="Esser C."/>
            <person name="Duerre P."/>
            <person name="Daniel R."/>
        </authorList>
    </citation>
    <scope>NUCLEOTIDE SEQUENCE [LARGE SCALE GENOMIC DNA]</scope>
    <source>
        <strain evidence="2 3">DSM 11768</strain>
    </source>
</reference>
<keyword evidence="2" id="KW-0808">Transferase</keyword>
<dbReference type="CDD" id="cd03801">
    <property type="entry name" value="GT4_PimA-like"/>
    <property type="match status" value="1"/>
</dbReference>
<feature type="domain" description="Glycosyl transferase family 1" evidence="1">
    <location>
        <begin position="207"/>
        <end position="374"/>
    </location>
</feature>
<evidence type="ECO:0000313" key="2">
    <source>
        <dbReference type="EMBL" id="OIQ07952.1"/>
    </source>
</evidence>
<dbReference type="SUPFAM" id="SSF53756">
    <property type="entry name" value="UDP-Glycosyltransferase/glycogen phosphorylase"/>
    <property type="match status" value="1"/>
</dbReference>
<organism evidence="2 3">
    <name type="scientific">Neomoorella thermoacetica</name>
    <name type="common">Clostridium thermoaceticum</name>
    <dbReference type="NCBI Taxonomy" id="1525"/>
    <lineage>
        <taxon>Bacteria</taxon>
        <taxon>Bacillati</taxon>
        <taxon>Bacillota</taxon>
        <taxon>Clostridia</taxon>
        <taxon>Neomoorellales</taxon>
        <taxon>Neomoorellaceae</taxon>
        <taxon>Neomoorella</taxon>
    </lineage>
</organism>
<dbReference type="Pfam" id="PF00534">
    <property type="entry name" value="Glycos_transf_1"/>
    <property type="match status" value="1"/>
</dbReference>
<sequence length="439" mass="49928">MKIAWFSPLPPLKSGISEYSELILYHLKNYADVDLWVDGFSPHPHICRDFRVINYAQERKVLPLLKTYDAIVYNMGNNAEFHSGMYEVLKEYAGIVILHDYILHHFFAGYWINKKGNPEGYLQEVRRQYGPEVEELAKKSLQPLAKQLWETEEVQRYPLNKSVLEKAAGVVVHSEFVKALLEGTGMARKILKLNSPYYPVPASSLKKTREELHLPKDKVIFASMGFIVPFKRLDKVLQVIASNDFLRKNVFVLVIGEGTPNYQLEKMAENLGLTGQVKFLGYLPIEEAYAYLNCADVCLNLRYPSMGETSGSLIRIMCLGKPAVVSNVGWYSELPDDCAVKINPGNEAEELAIWLRRLALDSGLRSQMGEAARKYVLKEHSPEAFVKGLLNFARSVTTIDPEKMYMRLLDVVTDVMVELGRGAELLLPLLPDHLIWMRT</sequence>
<accession>A0A1J5JR67</accession>
<dbReference type="EC" id="2.4.1.250" evidence="2"/>
<dbReference type="AlphaFoldDB" id="A0A1J5JR67"/>
<dbReference type="Gene3D" id="3.40.50.2000">
    <property type="entry name" value="Glycogen Phosphorylase B"/>
    <property type="match status" value="1"/>
</dbReference>